<dbReference type="EMBL" id="DS990393">
    <property type="protein sequence ID" value="EFR47144.1"/>
    <property type="molecule type" value="Genomic_DNA"/>
</dbReference>
<dbReference type="Gene3D" id="3.40.720.10">
    <property type="entry name" value="Alkaline Phosphatase, subunit A"/>
    <property type="match status" value="1"/>
</dbReference>
<evidence type="ECO:0000256" key="1">
    <source>
        <dbReference type="ARBA" id="ARBA00004651"/>
    </source>
</evidence>
<dbReference type="InterPro" id="IPR000917">
    <property type="entry name" value="Sulfatase_N"/>
</dbReference>
<evidence type="ECO:0000256" key="5">
    <source>
        <dbReference type="ARBA" id="ARBA00023136"/>
    </source>
</evidence>
<dbReference type="CDD" id="cd16015">
    <property type="entry name" value="LTA_synthase"/>
    <property type="match status" value="1"/>
</dbReference>
<dbReference type="EMBL" id="AP012492">
    <property type="protein sequence ID" value="BAM31737.1"/>
    <property type="molecule type" value="Genomic_DNA"/>
</dbReference>
<name>A0AAI8QG98_9HELI</name>
<dbReference type="PANTHER" id="PTHR47371">
    <property type="entry name" value="LIPOTEICHOIC ACID SYNTHASE"/>
    <property type="match status" value="1"/>
</dbReference>
<evidence type="ECO:0000256" key="2">
    <source>
        <dbReference type="ARBA" id="ARBA00022475"/>
    </source>
</evidence>
<evidence type="ECO:0000256" key="4">
    <source>
        <dbReference type="ARBA" id="ARBA00022989"/>
    </source>
</evidence>
<evidence type="ECO:0000313" key="11">
    <source>
        <dbReference type="Proteomes" id="UP000006036"/>
    </source>
</evidence>
<sequence>MLGFVFMVAAIVNFYYFRTYGSKIDIFIFGLKDDDTLAVLSIMWQDYPVVLGILASLLCGIITLFVYKIPLKIHFLKQKLQVSLHTIAFFIYMLIHICFVILVFIAARGSLGTYPISENNHNISSLPLLNHIATNPLIAFDWARTNYKLNTHFAEPNIQKGEMLQEKLFPLLHTTADSSFLQSNPPHIIVNLMESFGTNMLVYDNKDTNDLLGSLRKHFESDFVFYRFLSGANGTAGSFVGLFFNSPDAQISLGNAKNIKLPYNPFAIYADSGYEVIYITSGYASWRGLGDYIKIQGAHKVYDAITLMDKYPTSKQDVSAYGVPDEYAYKLAFEILNNATKPIFIAILTTSNHPPYHLPHNYTLKPISLPDELLLRPSKESQARLELATKLFQYANNAFGKFMDNIKQSHLAKNTIVSATGDHRIRDFGSNPSTDKALYHSVPLYLYVPQAYKINLTYEPSRTGSHKDIVPTLYELSLSNTTYMSLGGRNILAKIDNEKYAFGYNQAVWIDKKGIYPIPTDIGYLWQDSQVSKDSKKYFGLLSLDESFELGDKKDFATLYNELFNYSISWQIHNAKESEKQ</sequence>
<dbReference type="AlphaFoldDB" id="A0AAI8QG98"/>
<feature type="transmembrane region" description="Helical" evidence="6">
    <location>
        <begin position="87"/>
        <end position="107"/>
    </location>
</feature>
<evidence type="ECO:0000313" key="10">
    <source>
        <dbReference type="Proteomes" id="UP000005755"/>
    </source>
</evidence>
<dbReference type="SUPFAM" id="SSF53649">
    <property type="entry name" value="Alkaline phosphatase-like"/>
    <property type="match status" value="1"/>
</dbReference>
<dbReference type="EC" id="3.1.6.-" evidence="9"/>
<proteinExistence type="predicted"/>
<evidence type="ECO:0000256" key="6">
    <source>
        <dbReference type="SAM" id="Phobius"/>
    </source>
</evidence>
<dbReference type="Proteomes" id="UP000006036">
    <property type="component" value="Chromosome 1"/>
</dbReference>
<evidence type="ECO:0000256" key="3">
    <source>
        <dbReference type="ARBA" id="ARBA00022692"/>
    </source>
</evidence>
<dbReference type="GO" id="GO:0016787">
    <property type="term" value="F:hydrolase activity"/>
    <property type="evidence" value="ECO:0007669"/>
    <property type="project" value="UniProtKB-KW"/>
</dbReference>
<protein>
    <submittedName>
        <fullName evidence="9">Arylsulfatase</fullName>
        <ecNumber evidence="9">3.1.6.-</ecNumber>
    </submittedName>
    <submittedName>
        <fullName evidence="8">Sulfatase family protein</fullName>
    </submittedName>
</protein>
<reference evidence="8 11" key="2">
    <citation type="journal article" date="2012" name="J. Bacteriol.">
        <title>Complete Genome Sequence of Helicobacter cinaedi Type Strain ATCC BAA-847.</title>
        <authorList>
            <person name="Miyoshi-Akiyama T."/>
            <person name="Takeshita N."/>
            <person name="Ohmagari N."/>
            <person name="Kirikae T."/>
        </authorList>
    </citation>
    <scope>NUCLEOTIDE SEQUENCE [LARGE SCALE GENOMIC DNA]</scope>
    <source>
        <strain evidence="8 11">ATCC BAA-847</strain>
    </source>
</reference>
<keyword evidence="10" id="KW-1185">Reference proteome</keyword>
<dbReference type="InterPro" id="IPR050448">
    <property type="entry name" value="OpgB/LTA_synthase_biosynth"/>
</dbReference>
<gene>
    <name evidence="8" type="ORF">HCBAA847_0490</name>
    <name evidence="9" type="ORF">HCCG_01692</name>
</gene>
<keyword evidence="3 6" id="KW-0812">Transmembrane</keyword>
<dbReference type="InterPro" id="IPR017850">
    <property type="entry name" value="Alkaline_phosphatase_core_sf"/>
</dbReference>
<keyword evidence="9" id="KW-0378">Hydrolase</keyword>
<evidence type="ECO:0000313" key="8">
    <source>
        <dbReference type="EMBL" id="BAM31737.1"/>
    </source>
</evidence>
<evidence type="ECO:0000259" key="7">
    <source>
        <dbReference type="Pfam" id="PF00884"/>
    </source>
</evidence>
<dbReference type="PANTHER" id="PTHR47371:SF3">
    <property type="entry name" value="PHOSPHOGLYCEROL TRANSFERASE I"/>
    <property type="match status" value="1"/>
</dbReference>
<dbReference type="KEGG" id="hcb:HCBAA847_0490"/>
<keyword evidence="4 6" id="KW-1133">Transmembrane helix</keyword>
<reference evidence="8" key="3">
    <citation type="submission" date="2012-07" db="EMBL/GenBank/DDBJ databases">
        <authorList>
            <person name="Akiyama T."/>
            <person name="Takeshita N."/>
            <person name="Ohmagari N."/>
            <person name="Kirikae T."/>
        </authorList>
    </citation>
    <scope>NUCLEOTIDE SEQUENCE</scope>
    <source>
        <strain evidence="8">ATCC BAA-847</strain>
    </source>
</reference>
<comment type="subcellular location">
    <subcellularLocation>
        <location evidence="1">Cell membrane</location>
        <topology evidence="1">Multi-pass membrane protein</topology>
    </subcellularLocation>
</comment>
<dbReference type="Pfam" id="PF00884">
    <property type="entry name" value="Sulfatase"/>
    <property type="match status" value="1"/>
</dbReference>
<evidence type="ECO:0000313" key="9">
    <source>
        <dbReference type="EMBL" id="EFR47144.1"/>
    </source>
</evidence>
<feature type="domain" description="Sulfatase N-terminal" evidence="7">
    <location>
        <begin position="186"/>
        <end position="476"/>
    </location>
</feature>
<keyword evidence="2" id="KW-1003">Cell membrane</keyword>
<reference evidence="9" key="1">
    <citation type="submission" date="2008-08" db="EMBL/GenBank/DDBJ databases">
        <title>Annotation of Helicobacter cinaedi strain CCUG 18818.</title>
        <authorList>
            <consortium name="The Broad Institute Genome Sequencing Platform"/>
            <person name="Fox J.G."/>
            <person name="Shen Z."/>
            <person name="Charoenlap N."/>
            <person name="Schauer D.B."/>
            <person name="Ward D."/>
            <person name="Mehta T."/>
            <person name="Young S."/>
            <person name="Jaffe D."/>
            <person name="Gnerre S."/>
            <person name="Berlin A."/>
            <person name="Heiman D."/>
            <person name="Hepburn T."/>
            <person name="Shea T."/>
            <person name="Sykes S."/>
            <person name="Alvarado L."/>
            <person name="Kodira C."/>
            <person name="Borodovsky M."/>
            <person name="Lander E."/>
            <person name="Galagan J."/>
            <person name="Nusbaum C."/>
            <person name="Birren B."/>
        </authorList>
    </citation>
    <scope>NUCLEOTIDE SEQUENCE</scope>
    <source>
        <strain evidence="9">CCUG 18818</strain>
    </source>
</reference>
<feature type="transmembrane region" description="Helical" evidence="6">
    <location>
        <begin position="47"/>
        <end position="67"/>
    </location>
</feature>
<dbReference type="Proteomes" id="UP000005755">
    <property type="component" value="Unassembled WGS sequence"/>
</dbReference>
<reference evidence="10" key="4">
    <citation type="journal article" date="2014" name="Genome Announc.">
        <title>Draft genome sequences of six enterohepatic helicobacter species isolated from humans and one from rhesus macaques.</title>
        <authorList>
            <person name="Shen Z."/>
            <person name="Sheh A."/>
            <person name="Young S.K."/>
            <person name="Abouelliel A."/>
            <person name="Ward D.V."/>
            <person name="Earl A.M."/>
            <person name="Fox J.G."/>
        </authorList>
    </citation>
    <scope>NUCLEOTIDE SEQUENCE [LARGE SCALE GENOMIC DNA]</scope>
    <source>
        <strain evidence="10">CCUG 18818</strain>
    </source>
</reference>
<keyword evidence="5 6" id="KW-0472">Membrane</keyword>
<organism evidence="8 11">
    <name type="scientific">Helicobacter cinaedi CCUG 18818 = ATCC BAA-847</name>
    <dbReference type="NCBI Taxonomy" id="537971"/>
    <lineage>
        <taxon>Bacteria</taxon>
        <taxon>Pseudomonadati</taxon>
        <taxon>Campylobacterota</taxon>
        <taxon>Epsilonproteobacteria</taxon>
        <taxon>Campylobacterales</taxon>
        <taxon>Helicobacteraceae</taxon>
        <taxon>Helicobacter</taxon>
    </lineage>
</organism>
<accession>A0AAI8QG98</accession>
<dbReference type="GO" id="GO:0005886">
    <property type="term" value="C:plasma membrane"/>
    <property type="evidence" value="ECO:0007669"/>
    <property type="project" value="UniProtKB-SubCell"/>
</dbReference>